<keyword evidence="1" id="KW-0812">Transmembrane</keyword>
<dbReference type="Proteomes" id="UP001153069">
    <property type="component" value="Unassembled WGS sequence"/>
</dbReference>
<feature type="transmembrane region" description="Helical" evidence="1">
    <location>
        <begin position="146"/>
        <end position="167"/>
    </location>
</feature>
<feature type="transmembrane region" description="Helical" evidence="1">
    <location>
        <begin position="173"/>
        <end position="192"/>
    </location>
</feature>
<feature type="transmembrane region" description="Helical" evidence="1">
    <location>
        <begin position="251"/>
        <end position="275"/>
    </location>
</feature>
<feature type="transmembrane region" description="Helical" evidence="1">
    <location>
        <begin position="287"/>
        <end position="309"/>
    </location>
</feature>
<dbReference type="AlphaFoldDB" id="A0A9N8EBT0"/>
<dbReference type="OrthoDB" id="10021397at2759"/>
<proteinExistence type="predicted"/>
<gene>
    <name evidence="2" type="ORF">SEMRO_778_G201210.1</name>
</gene>
<keyword evidence="1" id="KW-1133">Transmembrane helix</keyword>
<evidence type="ECO:0000313" key="2">
    <source>
        <dbReference type="EMBL" id="CAB9516376.1"/>
    </source>
</evidence>
<reference evidence="2" key="1">
    <citation type="submission" date="2020-06" db="EMBL/GenBank/DDBJ databases">
        <authorList>
            <consortium name="Plant Systems Biology data submission"/>
        </authorList>
    </citation>
    <scope>NUCLEOTIDE SEQUENCE</scope>
    <source>
        <strain evidence="2">D6</strain>
    </source>
</reference>
<name>A0A9N8EBT0_9STRA</name>
<dbReference type="PANTHER" id="PTHR23539">
    <property type="entry name" value="MFS TRANSPORTER"/>
    <property type="match status" value="1"/>
</dbReference>
<feature type="transmembrane region" description="Helical" evidence="1">
    <location>
        <begin position="321"/>
        <end position="340"/>
    </location>
</feature>
<feature type="transmembrane region" description="Helical" evidence="1">
    <location>
        <begin position="412"/>
        <end position="432"/>
    </location>
</feature>
<keyword evidence="1" id="KW-0472">Membrane</keyword>
<feature type="transmembrane region" description="Helical" evidence="1">
    <location>
        <begin position="116"/>
        <end position="134"/>
    </location>
</feature>
<dbReference type="EMBL" id="CAICTM010000777">
    <property type="protein sequence ID" value="CAB9516376.1"/>
    <property type="molecule type" value="Genomic_DNA"/>
</dbReference>
<accession>A0A9N8EBT0</accession>
<dbReference type="CDD" id="cd06174">
    <property type="entry name" value="MFS"/>
    <property type="match status" value="1"/>
</dbReference>
<comment type="caution">
    <text evidence="2">The sequence shown here is derived from an EMBL/GenBank/DDBJ whole genome shotgun (WGS) entry which is preliminary data.</text>
</comment>
<feature type="transmembrane region" description="Helical" evidence="1">
    <location>
        <begin position="346"/>
        <end position="370"/>
    </location>
</feature>
<dbReference type="PANTHER" id="PTHR23539:SF1">
    <property type="entry name" value="MAJOR FACILITATOR SUPERFAMILY (MFS) PROFILE DOMAIN-CONTAINING PROTEIN"/>
    <property type="match status" value="1"/>
</dbReference>
<dbReference type="InterPro" id="IPR011701">
    <property type="entry name" value="MFS"/>
</dbReference>
<protein>
    <submittedName>
        <fullName evidence="2">MFS-type transporter</fullName>
    </submittedName>
</protein>
<dbReference type="SUPFAM" id="SSF103473">
    <property type="entry name" value="MFS general substrate transporter"/>
    <property type="match status" value="1"/>
</dbReference>
<feature type="transmembrane region" description="Helical" evidence="1">
    <location>
        <begin position="78"/>
        <end position="96"/>
    </location>
</feature>
<dbReference type="Pfam" id="PF07690">
    <property type="entry name" value="MFS_1"/>
    <property type="match status" value="1"/>
</dbReference>
<feature type="transmembrane region" description="Helical" evidence="1">
    <location>
        <begin position="47"/>
        <end position="66"/>
    </location>
</feature>
<dbReference type="InterPro" id="IPR036259">
    <property type="entry name" value="MFS_trans_sf"/>
</dbReference>
<organism evidence="2 3">
    <name type="scientific">Seminavis robusta</name>
    <dbReference type="NCBI Taxonomy" id="568900"/>
    <lineage>
        <taxon>Eukaryota</taxon>
        <taxon>Sar</taxon>
        <taxon>Stramenopiles</taxon>
        <taxon>Ochrophyta</taxon>
        <taxon>Bacillariophyta</taxon>
        <taxon>Bacillariophyceae</taxon>
        <taxon>Bacillariophycidae</taxon>
        <taxon>Naviculales</taxon>
        <taxon>Naviculaceae</taxon>
        <taxon>Seminavis</taxon>
    </lineage>
</organism>
<evidence type="ECO:0000313" key="3">
    <source>
        <dbReference type="Proteomes" id="UP001153069"/>
    </source>
</evidence>
<sequence length="466" mass="49190">MSSDHFSWIGGRLAFLLVSFSVGSVGDGLNIFQGIYLVGLGWNEGSVGVALSLMGLTALIVQPFAGNLVDVTPVDRRLFLGTAALMTAFSASAILFVHEGNTDHVLIYATKIVEGVASSFIAPCLAALTLATFGPDHFDAVMASNILWGHVGTSIAAVLAGIVAYSLYPDIQFCFLVIGASALLAVFFTQFLPQGDQLMGRGFAGTVAMDEQGHMERIHQNNQQAVDSTTTKNTPPEAASYWDVFFDKKTLVVCLTGFFFHFANANVLLVLGELMSGDDDGGVRQSAIPLTAGAIVLAQLTMAITTWAGDRLTVRGTGRKPLFLAGLLTLPFRCALIIWWKDAGDAFLLSTQVLDGIGGGLFGLIHPFLVADITFGTGRFNVLMGLTASSFGLGATMSNLIGQLLVEKFGHVTSLTCSMWLSVVPILLFGGLMPETLGQRGLGASSRSGSNLEAAVDETGAYKAIV</sequence>
<keyword evidence="3" id="KW-1185">Reference proteome</keyword>
<dbReference type="Gene3D" id="1.20.1250.20">
    <property type="entry name" value="MFS general substrate transporter like domains"/>
    <property type="match status" value="2"/>
</dbReference>
<feature type="transmembrane region" description="Helical" evidence="1">
    <location>
        <begin position="382"/>
        <end position="406"/>
    </location>
</feature>
<feature type="transmembrane region" description="Helical" evidence="1">
    <location>
        <begin position="12"/>
        <end position="35"/>
    </location>
</feature>
<dbReference type="GO" id="GO:0022857">
    <property type="term" value="F:transmembrane transporter activity"/>
    <property type="evidence" value="ECO:0007669"/>
    <property type="project" value="InterPro"/>
</dbReference>
<evidence type="ECO:0000256" key="1">
    <source>
        <dbReference type="SAM" id="Phobius"/>
    </source>
</evidence>